<dbReference type="PANTHER" id="PTHR22807:SF53">
    <property type="entry name" value="RIBOSOMAL RNA SMALL SUBUNIT METHYLTRANSFERASE B-RELATED"/>
    <property type="match status" value="1"/>
</dbReference>
<proteinExistence type="inferred from homology"/>
<organism evidence="15 16">
    <name type="scientific">Jeotgalibaca dankookensis</name>
    <dbReference type="NCBI Taxonomy" id="708126"/>
    <lineage>
        <taxon>Bacteria</taxon>
        <taxon>Bacillati</taxon>
        <taxon>Bacillota</taxon>
        <taxon>Bacilli</taxon>
        <taxon>Lactobacillales</taxon>
        <taxon>Carnobacteriaceae</taxon>
        <taxon>Jeotgalibaca</taxon>
    </lineage>
</organism>
<dbReference type="InterPro" id="IPR029063">
    <property type="entry name" value="SAM-dependent_MTases_sf"/>
</dbReference>
<comment type="subcellular location">
    <subcellularLocation>
        <location evidence="2">Cytoplasm</location>
    </subcellularLocation>
</comment>
<accession>A0A1S6IN40</accession>
<dbReference type="Pfam" id="PF22458">
    <property type="entry name" value="RsmF-B_ferredox"/>
    <property type="match status" value="1"/>
</dbReference>
<dbReference type="EMBL" id="CP019728">
    <property type="protein sequence ID" value="AQS52940.1"/>
    <property type="molecule type" value="Genomic_DNA"/>
</dbReference>
<dbReference type="Pfam" id="PF01189">
    <property type="entry name" value="Methyltr_RsmB-F"/>
    <property type="match status" value="1"/>
</dbReference>
<evidence type="ECO:0000256" key="4">
    <source>
        <dbReference type="ARBA" id="ARBA00022490"/>
    </source>
</evidence>
<keyword evidence="8 13" id="KW-0949">S-adenosyl-L-methionine</keyword>
<dbReference type="KEGG" id="jda:BW727_100547"/>
<evidence type="ECO:0000256" key="12">
    <source>
        <dbReference type="ARBA" id="ARBA00047283"/>
    </source>
</evidence>
<dbReference type="FunFam" id="3.40.50.150:FF:000022">
    <property type="entry name" value="Ribosomal RNA small subunit methyltransferase B"/>
    <property type="match status" value="1"/>
</dbReference>
<keyword evidence="9 13" id="KW-0694">RNA-binding</keyword>
<dbReference type="CDD" id="cd02440">
    <property type="entry name" value="AdoMet_MTases"/>
    <property type="match status" value="1"/>
</dbReference>
<evidence type="ECO:0000256" key="8">
    <source>
        <dbReference type="ARBA" id="ARBA00022691"/>
    </source>
</evidence>
<dbReference type="InterPro" id="IPR001678">
    <property type="entry name" value="MeTrfase_RsmB-F_NOP2_dom"/>
</dbReference>
<protein>
    <recommendedName>
        <fullName evidence="3">16S rRNA (cytosine(967)-C(5))-methyltransferase</fullName>
        <ecNumber evidence="3">2.1.1.176</ecNumber>
    </recommendedName>
    <alternativeName>
        <fullName evidence="10">16S rRNA m5C967 methyltransferase</fullName>
    </alternativeName>
    <alternativeName>
        <fullName evidence="11">rRNA (cytosine-C(5)-)-methyltransferase RsmB</fullName>
    </alternativeName>
</protein>
<dbReference type="PANTHER" id="PTHR22807">
    <property type="entry name" value="NOP2 YEAST -RELATED NOL1/NOP2/FMU SUN DOMAIN-CONTAINING"/>
    <property type="match status" value="1"/>
</dbReference>
<comment type="catalytic activity">
    <reaction evidence="12">
        <text>cytidine(967) in 16S rRNA + S-adenosyl-L-methionine = 5-methylcytidine(967) in 16S rRNA + S-adenosyl-L-homocysteine + H(+)</text>
        <dbReference type="Rhea" id="RHEA:42748"/>
        <dbReference type="Rhea" id="RHEA-COMP:10219"/>
        <dbReference type="Rhea" id="RHEA-COMP:10220"/>
        <dbReference type="ChEBI" id="CHEBI:15378"/>
        <dbReference type="ChEBI" id="CHEBI:57856"/>
        <dbReference type="ChEBI" id="CHEBI:59789"/>
        <dbReference type="ChEBI" id="CHEBI:74483"/>
        <dbReference type="ChEBI" id="CHEBI:82748"/>
        <dbReference type="EC" id="2.1.1.176"/>
    </reaction>
</comment>
<dbReference type="PROSITE" id="PS51686">
    <property type="entry name" value="SAM_MT_RSMB_NOP"/>
    <property type="match status" value="1"/>
</dbReference>
<dbReference type="InterPro" id="IPR049560">
    <property type="entry name" value="MeTrfase_RsmB-F_NOP2_cat"/>
</dbReference>
<evidence type="ECO:0000256" key="3">
    <source>
        <dbReference type="ARBA" id="ARBA00012140"/>
    </source>
</evidence>
<feature type="binding site" evidence="13">
    <location>
        <begin position="265"/>
        <end position="271"/>
    </location>
    <ligand>
        <name>S-adenosyl-L-methionine</name>
        <dbReference type="ChEBI" id="CHEBI:59789"/>
    </ligand>
</feature>
<dbReference type="PRINTS" id="PR02008">
    <property type="entry name" value="RCMTFAMILY"/>
</dbReference>
<dbReference type="Proteomes" id="UP000188993">
    <property type="component" value="Chromosome"/>
</dbReference>
<evidence type="ECO:0000259" key="14">
    <source>
        <dbReference type="PROSITE" id="PS51686"/>
    </source>
</evidence>
<evidence type="ECO:0000256" key="1">
    <source>
        <dbReference type="ARBA" id="ARBA00002724"/>
    </source>
</evidence>
<dbReference type="GO" id="GO:0006355">
    <property type="term" value="P:regulation of DNA-templated transcription"/>
    <property type="evidence" value="ECO:0007669"/>
    <property type="project" value="InterPro"/>
</dbReference>
<dbReference type="Gene3D" id="1.10.940.10">
    <property type="entry name" value="NusB-like"/>
    <property type="match status" value="1"/>
</dbReference>
<feature type="binding site" evidence="13">
    <location>
        <position position="316"/>
    </location>
    <ligand>
        <name>S-adenosyl-L-methionine</name>
        <dbReference type="ChEBI" id="CHEBI:59789"/>
    </ligand>
</feature>
<dbReference type="Pfam" id="PF01029">
    <property type="entry name" value="NusB"/>
    <property type="match status" value="1"/>
</dbReference>
<keyword evidence="16" id="KW-1185">Reference proteome</keyword>
<comment type="similarity">
    <text evidence="13">Belongs to the class I-like SAM-binding methyltransferase superfamily. RsmB/NOP family.</text>
</comment>
<dbReference type="STRING" id="708126.BW727_100547"/>
<dbReference type="GO" id="GO:0005737">
    <property type="term" value="C:cytoplasm"/>
    <property type="evidence" value="ECO:0007669"/>
    <property type="project" value="UniProtKB-SubCell"/>
</dbReference>
<evidence type="ECO:0000256" key="6">
    <source>
        <dbReference type="ARBA" id="ARBA00022603"/>
    </source>
</evidence>
<gene>
    <name evidence="15" type="primary">rsmB</name>
    <name evidence="15" type="ORF">BW727_100547</name>
</gene>
<sequence length="453" mass="50707">MAKKKNNKILHSVRYLAMEILEAIETEGAYSNILLNATIEKEKLDAKDAGLLTTLVYGVTQRKLTIDYGLEPFIRSPKKLENWVKNLIRLSVYQMVYLDKVPDHAVLFEAVEIAKIKGHVGISKLVNGILRNVQRNGLKDWQQIENPTQRISIGASVPEWLVKKFVAERGLEKTEALFFSLLTAPYISIRVQNASELNKVIEDLESSGIQVEKSPLSPVGLRVLSGKIVDSPLFKDGTITIQDESSQLVALLGSLKPVDYVLDACAAPGGKTTHIASFIDSGLVHALDIYDHKIRLVRENAKRLQVSEKIKTHILDAKNAEETFEKDTFDKIFVDAPCSGLGLMRRKPEIKYGLTPNTFNQLQKEQLEILNAVVPLLKKGGRLVYSTCTLAKEENQEVVKRFLSGHSNMQSLAIDWEDYNLPSQVITAEGMVEISPEQFGTDGFFICIMEKKK</sequence>
<evidence type="ECO:0000256" key="7">
    <source>
        <dbReference type="ARBA" id="ARBA00022679"/>
    </source>
</evidence>
<evidence type="ECO:0000256" key="13">
    <source>
        <dbReference type="PROSITE-ProRule" id="PRU01023"/>
    </source>
</evidence>
<dbReference type="Gene3D" id="3.30.70.1170">
    <property type="entry name" value="Sun protein, domain 3"/>
    <property type="match status" value="1"/>
</dbReference>
<dbReference type="InterPro" id="IPR004573">
    <property type="entry name" value="rRNA_ssu_MeTfrase_B"/>
</dbReference>
<dbReference type="InterPro" id="IPR054728">
    <property type="entry name" value="RsmB-like_ferredoxin"/>
</dbReference>
<dbReference type="GO" id="GO:0008649">
    <property type="term" value="F:rRNA methyltransferase activity"/>
    <property type="evidence" value="ECO:0007669"/>
    <property type="project" value="InterPro"/>
</dbReference>
<feature type="binding site" evidence="13">
    <location>
        <position position="288"/>
    </location>
    <ligand>
        <name>S-adenosyl-L-methionine</name>
        <dbReference type="ChEBI" id="CHEBI:59789"/>
    </ligand>
</feature>
<comment type="function">
    <text evidence="1">Specifically methylates the cytosine at position 967 (m5C967) of 16S rRNA.</text>
</comment>
<dbReference type="GO" id="GO:0003723">
    <property type="term" value="F:RNA binding"/>
    <property type="evidence" value="ECO:0007669"/>
    <property type="project" value="UniProtKB-UniRule"/>
</dbReference>
<dbReference type="EC" id="2.1.1.176" evidence="3"/>
<feature type="active site" description="Nucleophile" evidence="13">
    <location>
        <position position="388"/>
    </location>
</feature>
<feature type="binding site" evidence="13">
    <location>
        <position position="335"/>
    </location>
    <ligand>
        <name>S-adenosyl-L-methionine</name>
        <dbReference type="ChEBI" id="CHEBI:59789"/>
    </ligand>
</feature>
<dbReference type="FunFam" id="1.10.940.10:FF:000006">
    <property type="entry name" value="16S rRNA (Cytosine(967)-C(5))-methyltransferase RsmB"/>
    <property type="match status" value="1"/>
</dbReference>
<dbReference type="SUPFAM" id="SSF48013">
    <property type="entry name" value="NusB-like"/>
    <property type="match status" value="1"/>
</dbReference>
<dbReference type="InterPro" id="IPR006027">
    <property type="entry name" value="NusB_RsmB_TIM44"/>
</dbReference>
<keyword evidence="7 13" id="KW-0808">Transferase</keyword>
<evidence type="ECO:0000313" key="15">
    <source>
        <dbReference type="EMBL" id="AQS52940.1"/>
    </source>
</evidence>
<evidence type="ECO:0000256" key="2">
    <source>
        <dbReference type="ARBA" id="ARBA00004496"/>
    </source>
</evidence>
<name>A0A1S6IN40_9LACT</name>
<dbReference type="OrthoDB" id="9810297at2"/>
<evidence type="ECO:0000256" key="10">
    <source>
        <dbReference type="ARBA" id="ARBA00030399"/>
    </source>
</evidence>
<keyword evidence="6 13" id="KW-0489">Methyltransferase</keyword>
<dbReference type="InterPro" id="IPR023267">
    <property type="entry name" value="RCMT"/>
</dbReference>
<evidence type="ECO:0000313" key="16">
    <source>
        <dbReference type="Proteomes" id="UP000188993"/>
    </source>
</evidence>
<dbReference type="NCBIfam" id="NF011494">
    <property type="entry name" value="PRK14902.1"/>
    <property type="match status" value="1"/>
</dbReference>
<evidence type="ECO:0000256" key="5">
    <source>
        <dbReference type="ARBA" id="ARBA00022552"/>
    </source>
</evidence>
<evidence type="ECO:0000256" key="9">
    <source>
        <dbReference type="ARBA" id="ARBA00022884"/>
    </source>
</evidence>
<feature type="domain" description="SAM-dependent MTase RsmB/NOP-type" evidence="14">
    <location>
        <begin position="177"/>
        <end position="452"/>
    </location>
</feature>
<dbReference type="InterPro" id="IPR035926">
    <property type="entry name" value="NusB-like_sf"/>
</dbReference>
<evidence type="ECO:0000256" key="11">
    <source>
        <dbReference type="ARBA" id="ARBA00031088"/>
    </source>
</evidence>
<dbReference type="NCBIfam" id="TIGR00563">
    <property type="entry name" value="rsmB"/>
    <property type="match status" value="1"/>
</dbReference>
<reference evidence="15 16" key="1">
    <citation type="journal article" date="2014" name="Int. J. Syst. Evol. Microbiol.">
        <title>Jeotgalibaca dankookensis gen. nov., sp. nov., a member of the family Carnobacteriaceae, isolated from seujeot (Korean traditional food).</title>
        <authorList>
            <person name="Lee D.G."/>
            <person name="Trujillo M.E."/>
            <person name="Kang H."/>
            <person name="Ahn T.Y."/>
        </authorList>
    </citation>
    <scope>NUCLEOTIDE SEQUENCE [LARGE SCALE GENOMIC DNA]</scope>
    <source>
        <strain evidence="15 16">EX-07</strain>
    </source>
</reference>
<dbReference type="RefSeq" id="WP_077795710.1">
    <property type="nucleotide sequence ID" value="NZ_BBYN01000001.1"/>
</dbReference>
<keyword evidence="5" id="KW-0698">rRNA processing</keyword>
<keyword evidence="4" id="KW-0963">Cytoplasm</keyword>
<dbReference type="AlphaFoldDB" id="A0A1S6IN40"/>
<dbReference type="SUPFAM" id="SSF53335">
    <property type="entry name" value="S-adenosyl-L-methionine-dependent methyltransferases"/>
    <property type="match status" value="1"/>
</dbReference>
<dbReference type="Gene3D" id="3.40.50.150">
    <property type="entry name" value="Vaccinia Virus protein VP39"/>
    <property type="match status" value="1"/>
</dbReference>